<evidence type="ECO:0000313" key="8">
    <source>
        <dbReference type="EMBL" id="KAF1925035.1"/>
    </source>
</evidence>
<evidence type="ECO:0000313" key="9">
    <source>
        <dbReference type="Proteomes" id="UP000800082"/>
    </source>
</evidence>
<comment type="subcellular location">
    <subcellularLocation>
        <location evidence="1">Membrane</location>
        <topology evidence="1">Multi-pass membrane protein</topology>
    </subcellularLocation>
</comment>
<dbReference type="InterPro" id="IPR049326">
    <property type="entry name" value="Rhodopsin_dom_fungi"/>
</dbReference>
<evidence type="ECO:0000259" key="7">
    <source>
        <dbReference type="Pfam" id="PF20684"/>
    </source>
</evidence>
<comment type="similarity">
    <text evidence="5">Belongs to the SAT4 family.</text>
</comment>
<evidence type="ECO:0000256" key="2">
    <source>
        <dbReference type="ARBA" id="ARBA00022692"/>
    </source>
</evidence>
<dbReference type="AlphaFoldDB" id="A0A6A5R9Y7"/>
<evidence type="ECO:0000256" key="3">
    <source>
        <dbReference type="ARBA" id="ARBA00022989"/>
    </source>
</evidence>
<dbReference type="Pfam" id="PF20684">
    <property type="entry name" value="Fung_rhodopsin"/>
    <property type="match status" value="1"/>
</dbReference>
<accession>A0A6A5R9Y7</accession>
<sequence length="205" mass="23147">MSCKLVFAESFLYQLAINLVKVTIITQYLRVFAQVPYVRFSCYALFAVVLGATTWGVFGTIFLCNPIRTYWDVTVEGRCMNTERHFWSTSVMGIIIDWALWLLPMPVVGKLRLPVHQKRGLWVVFGLGGFVCAVGILRLTLVEKALHEGMIIQSGTYAVVWSTIELNVAIACASLVVMRPLLTRWMPPSVSKQRVSASDDRRDLK</sequence>
<organism evidence="8 9">
    <name type="scientific">Didymella exigua CBS 183.55</name>
    <dbReference type="NCBI Taxonomy" id="1150837"/>
    <lineage>
        <taxon>Eukaryota</taxon>
        <taxon>Fungi</taxon>
        <taxon>Dikarya</taxon>
        <taxon>Ascomycota</taxon>
        <taxon>Pezizomycotina</taxon>
        <taxon>Dothideomycetes</taxon>
        <taxon>Pleosporomycetidae</taxon>
        <taxon>Pleosporales</taxon>
        <taxon>Pleosporineae</taxon>
        <taxon>Didymellaceae</taxon>
        <taxon>Didymella</taxon>
    </lineage>
</organism>
<evidence type="ECO:0000256" key="1">
    <source>
        <dbReference type="ARBA" id="ARBA00004141"/>
    </source>
</evidence>
<feature type="transmembrane region" description="Helical" evidence="6">
    <location>
        <begin position="86"/>
        <end position="108"/>
    </location>
</feature>
<gene>
    <name evidence="8" type="ORF">M421DRAFT_267456</name>
</gene>
<dbReference type="RefSeq" id="XP_033445287.1">
    <property type="nucleotide sequence ID" value="XM_033588754.1"/>
</dbReference>
<dbReference type="OrthoDB" id="444631at2759"/>
<feature type="transmembrane region" description="Helical" evidence="6">
    <location>
        <begin position="43"/>
        <end position="63"/>
    </location>
</feature>
<dbReference type="PANTHER" id="PTHR33048:SF47">
    <property type="entry name" value="INTEGRAL MEMBRANE PROTEIN-RELATED"/>
    <property type="match status" value="1"/>
</dbReference>
<feature type="transmembrane region" description="Helical" evidence="6">
    <location>
        <begin position="12"/>
        <end position="31"/>
    </location>
</feature>
<keyword evidence="3 6" id="KW-1133">Transmembrane helix</keyword>
<protein>
    <recommendedName>
        <fullName evidence="7">Rhodopsin domain-containing protein</fullName>
    </recommendedName>
</protein>
<name>A0A6A5R9Y7_9PLEO</name>
<proteinExistence type="inferred from homology"/>
<keyword evidence="2 6" id="KW-0812">Transmembrane</keyword>
<dbReference type="PANTHER" id="PTHR33048">
    <property type="entry name" value="PTH11-LIKE INTEGRAL MEMBRANE PROTEIN (AFU_ORTHOLOGUE AFUA_5G11245)"/>
    <property type="match status" value="1"/>
</dbReference>
<reference evidence="8" key="1">
    <citation type="journal article" date="2020" name="Stud. Mycol.">
        <title>101 Dothideomycetes genomes: a test case for predicting lifestyles and emergence of pathogens.</title>
        <authorList>
            <person name="Haridas S."/>
            <person name="Albert R."/>
            <person name="Binder M."/>
            <person name="Bloem J."/>
            <person name="Labutti K."/>
            <person name="Salamov A."/>
            <person name="Andreopoulos B."/>
            <person name="Baker S."/>
            <person name="Barry K."/>
            <person name="Bills G."/>
            <person name="Bluhm B."/>
            <person name="Cannon C."/>
            <person name="Castanera R."/>
            <person name="Culley D."/>
            <person name="Daum C."/>
            <person name="Ezra D."/>
            <person name="Gonzalez J."/>
            <person name="Henrissat B."/>
            <person name="Kuo A."/>
            <person name="Liang C."/>
            <person name="Lipzen A."/>
            <person name="Lutzoni F."/>
            <person name="Magnuson J."/>
            <person name="Mondo S."/>
            <person name="Nolan M."/>
            <person name="Ohm R."/>
            <person name="Pangilinan J."/>
            <person name="Park H.-J."/>
            <person name="Ramirez L."/>
            <person name="Alfaro M."/>
            <person name="Sun H."/>
            <person name="Tritt A."/>
            <person name="Yoshinaga Y."/>
            <person name="Zwiers L.-H."/>
            <person name="Turgeon B."/>
            <person name="Goodwin S."/>
            <person name="Spatafora J."/>
            <person name="Crous P."/>
            <person name="Grigoriev I."/>
        </authorList>
    </citation>
    <scope>NUCLEOTIDE SEQUENCE</scope>
    <source>
        <strain evidence="8">CBS 183.55</strain>
    </source>
</reference>
<dbReference type="EMBL" id="ML978988">
    <property type="protein sequence ID" value="KAF1925035.1"/>
    <property type="molecule type" value="Genomic_DNA"/>
</dbReference>
<dbReference type="GO" id="GO:0016020">
    <property type="term" value="C:membrane"/>
    <property type="evidence" value="ECO:0007669"/>
    <property type="project" value="UniProtKB-SubCell"/>
</dbReference>
<feature type="domain" description="Rhodopsin" evidence="7">
    <location>
        <begin position="5"/>
        <end position="184"/>
    </location>
</feature>
<keyword evidence="9" id="KW-1185">Reference proteome</keyword>
<feature type="transmembrane region" description="Helical" evidence="6">
    <location>
        <begin position="159"/>
        <end position="182"/>
    </location>
</feature>
<dbReference type="InterPro" id="IPR052337">
    <property type="entry name" value="SAT4-like"/>
</dbReference>
<dbReference type="Proteomes" id="UP000800082">
    <property type="component" value="Unassembled WGS sequence"/>
</dbReference>
<keyword evidence="4 6" id="KW-0472">Membrane</keyword>
<evidence type="ECO:0000256" key="5">
    <source>
        <dbReference type="ARBA" id="ARBA00038359"/>
    </source>
</evidence>
<dbReference type="GeneID" id="54346401"/>
<evidence type="ECO:0000256" key="4">
    <source>
        <dbReference type="ARBA" id="ARBA00023136"/>
    </source>
</evidence>
<evidence type="ECO:0000256" key="6">
    <source>
        <dbReference type="SAM" id="Phobius"/>
    </source>
</evidence>
<feature type="transmembrane region" description="Helical" evidence="6">
    <location>
        <begin position="120"/>
        <end position="139"/>
    </location>
</feature>